<feature type="compositionally biased region" description="Acidic residues" evidence="9">
    <location>
        <begin position="12"/>
        <end position="24"/>
    </location>
</feature>
<evidence type="ECO:0000256" key="5">
    <source>
        <dbReference type="ARBA" id="ARBA00023015"/>
    </source>
</evidence>
<evidence type="ECO:0000256" key="8">
    <source>
        <dbReference type="PROSITE-ProRule" id="PRU00027"/>
    </source>
</evidence>
<evidence type="ECO:0000256" key="9">
    <source>
        <dbReference type="SAM" id="MobiDB-lite"/>
    </source>
</evidence>
<dbReference type="InterPro" id="IPR012337">
    <property type="entry name" value="RNaseH-like_sf"/>
</dbReference>
<dbReference type="GO" id="GO:0008270">
    <property type="term" value="F:zinc ion binding"/>
    <property type="evidence" value="ECO:0007669"/>
    <property type="project" value="UniProtKB-KW"/>
</dbReference>
<reference evidence="12" key="2">
    <citation type="journal article" date="2008" name="Nucleic Acids Res.">
        <title>The rice annotation project database (RAP-DB): 2008 update.</title>
        <authorList>
            <consortium name="The rice annotation project (RAP)"/>
        </authorList>
    </citation>
    <scope>GENOME REANNOTATION</scope>
    <source>
        <strain evidence="12">cv. Nipponbare</strain>
    </source>
</reference>
<evidence type="ECO:0000256" key="1">
    <source>
        <dbReference type="ARBA" id="ARBA00004123"/>
    </source>
</evidence>
<evidence type="ECO:0000256" key="3">
    <source>
        <dbReference type="ARBA" id="ARBA00022771"/>
    </source>
</evidence>
<keyword evidence="7" id="KW-0539">Nucleus</keyword>
<dbReference type="InterPro" id="IPR003656">
    <property type="entry name" value="Znf_BED"/>
</dbReference>
<proteinExistence type="predicted"/>
<evidence type="ECO:0000313" key="12">
    <source>
        <dbReference type="Proteomes" id="UP000000763"/>
    </source>
</evidence>
<dbReference type="InterPro" id="IPR052035">
    <property type="entry name" value="ZnF_BED_domain_contain"/>
</dbReference>
<dbReference type="AlphaFoldDB" id="Q6MWG5"/>
<feature type="region of interest" description="Disordered" evidence="9">
    <location>
        <begin position="1"/>
        <end position="65"/>
    </location>
</feature>
<gene>
    <name evidence="11" type="primary">B1160F02.11</name>
</gene>
<organism evidence="11 12">
    <name type="scientific">Oryza sativa subsp. japonica</name>
    <name type="common">Rice</name>
    <dbReference type="NCBI Taxonomy" id="39947"/>
    <lineage>
        <taxon>Eukaryota</taxon>
        <taxon>Viridiplantae</taxon>
        <taxon>Streptophyta</taxon>
        <taxon>Embryophyta</taxon>
        <taxon>Tracheophyta</taxon>
        <taxon>Spermatophyta</taxon>
        <taxon>Magnoliopsida</taxon>
        <taxon>Liliopsida</taxon>
        <taxon>Poales</taxon>
        <taxon>Poaceae</taxon>
        <taxon>BOP clade</taxon>
        <taxon>Oryzoideae</taxon>
        <taxon>Oryzeae</taxon>
        <taxon>Oryzinae</taxon>
        <taxon>Oryza</taxon>
        <taxon>Oryza sativa</taxon>
    </lineage>
</organism>
<dbReference type="Pfam" id="PF02892">
    <property type="entry name" value="zf-BED"/>
    <property type="match status" value="1"/>
</dbReference>
<dbReference type="PANTHER" id="PTHR46481:SF10">
    <property type="entry name" value="ZINC FINGER BED DOMAIN-CONTAINING PROTEIN 39"/>
    <property type="match status" value="1"/>
</dbReference>
<dbReference type="SUPFAM" id="SSF53098">
    <property type="entry name" value="Ribonuclease H-like"/>
    <property type="match status" value="1"/>
</dbReference>
<protein>
    <submittedName>
        <fullName evidence="11">B1160F02.11 protein</fullName>
    </submittedName>
</protein>
<dbReference type="EMBL" id="BX842604">
    <property type="protein sequence ID" value="CAE75980.1"/>
    <property type="molecule type" value="Genomic_DNA"/>
</dbReference>
<comment type="subcellular location">
    <subcellularLocation>
        <location evidence="1">Nucleus</location>
    </subcellularLocation>
</comment>
<sequence>MQEMDMVAFSDGGEDEENSFDLNDEMSVSLPSSRSGSEGEDGDDTSKTQEQGAKRSKAGISLSPSKVKITRGKRASCWTYFKVINVPSKKEKGKMECKAKCRFCHHSYAYRPGGTTTTLNHHLDNCTIYLNKLAKAKAQGTLYFPLADGSMVVHPTEYEHDHTKLLIARMIIQHDYPFRIVEHKGFNALMKWMNPSYEFIGRKAIKSECMKLYESEKEHLRKSLREAKTISLITNMWTSNQNLQYMCLVAHYIDVHWVLQCRVLNFVEVEPPHTSIVIAQAIFDCLVDWKIEDKVMAITLDNASNNDTVVSNLKSKLAARKNA</sequence>
<dbReference type="PROSITE" id="PS50808">
    <property type="entry name" value="ZF_BED"/>
    <property type="match status" value="1"/>
</dbReference>
<dbReference type="GO" id="GO:0003677">
    <property type="term" value="F:DNA binding"/>
    <property type="evidence" value="ECO:0007669"/>
    <property type="project" value="InterPro"/>
</dbReference>
<keyword evidence="2" id="KW-0479">Metal-binding</keyword>
<dbReference type="Proteomes" id="UP000000763">
    <property type="component" value="Chromosome 4"/>
</dbReference>
<reference evidence="12" key="1">
    <citation type="journal article" date="2005" name="Nature">
        <title>The map-based sequence of the rice genome.</title>
        <authorList>
            <consortium name="International rice genome sequencing project (IRGSP)"/>
            <person name="Matsumoto T."/>
            <person name="Wu J."/>
            <person name="Kanamori H."/>
            <person name="Katayose Y."/>
            <person name="Fujisawa M."/>
            <person name="Namiki N."/>
            <person name="Mizuno H."/>
            <person name="Yamamoto K."/>
            <person name="Antonio B.A."/>
            <person name="Baba T."/>
            <person name="Sakata K."/>
            <person name="Nagamura Y."/>
            <person name="Aoki H."/>
            <person name="Arikawa K."/>
            <person name="Arita K."/>
            <person name="Bito T."/>
            <person name="Chiden Y."/>
            <person name="Fujitsuka N."/>
            <person name="Fukunaka R."/>
            <person name="Hamada M."/>
            <person name="Harada C."/>
            <person name="Hayashi A."/>
            <person name="Hijishita S."/>
            <person name="Honda M."/>
            <person name="Hosokawa S."/>
            <person name="Ichikawa Y."/>
            <person name="Idonuma A."/>
            <person name="Iijima M."/>
            <person name="Ikeda M."/>
            <person name="Ikeno M."/>
            <person name="Ito K."/>
            <person name="Ito S."/>
            <person name="Ito T."/>
            <person name="Ito Y."/>
            <person name="Ito Y."/>
            <person name="Iwabuchi A."/>
            <person name="Kamiya K."/>
            <person name="Karasawa W."/>
            <person name="Kurita K."/>
            <person name="Katagiri S."/>
            <person name="Kikuta A."/>
            <person name="Kobayashi H."/>
            <person name="Kobayashi N."/>
            <person name="Machita K."/>
            <person name="Maehara T."/>
            <person name="Masukawa M."/>
            <person name="Mizubayashi T."/>
            <person name="Mukai Y."/>
            <person name="Nagasaki H."/>
            <person name="Nagata Y."/>
            <person name="Naito S."/>
            <person name="Nakashima M."/>
            <person name="Nakama Y."/>
            <person name="Nakamichi Y."/>
            <person name="Nakamura M."/>
            <person name="Meguro A."/>
            <person name="Negishi M."/>
            <person name="Ohta I."/>
            <person name="Ohta T."/>
            <person name="Okamoto M."/>
            <person name="Ono N."/>
            <person name="Saji S."/>
            <person name="Sakaguchi M."/>
            <person name="Sakai K."/>
            <person name="Shibata M."/>
            <person name="Shimokawa T."/>
            <person name="Song J."/>
            <person name="Takazaki Y."/>
            <person name="Terasawa K."/>
            <person name="Tsugane M."/>
            <person name="Tsuji K."/>
            <person name="Ueda S."/>
            <person name="Waki K."/>
            <person name="Yamagata H."/>
            <person name="Yamamoto M."/>
            <person name="Yamamoto S."/>
            <person name="Yamane H."/>
            <person name="Yoshiki S."/>
            <person name="Yoshihara R."/>
            <person name="Yukawa K."/>
            <person name="Zhong H."/>
            <person name="Yano M."/>
            <person name="Yuan Q."/>
            <person name="Ouyang S."/>
            <person name="Liu J."/>
            <person name="Jones K.M."/>
            <person name="Gansberger K."/>
            <person name="Moffat K."/>
            <person name="Hill J."/>
            <person name="Bera J."/>
            <person name="Fadrosh D."/>
            <person name="Jin S."/>
            <person name="Johri S."/>
            <person name="Kim M."/>
            <person name="Overton L."/>
            <person name="Reardon M."/>
            <person name="Tsitrin T."/>
            <person name="Vuong H."/>
            <person name="Weaver B."/>
            <person name="Ciecko A."/>
            <person name="Tallon L."/>
            <person name="Jackson J."/>
            <person name="Pai G."/>
            <person name="Aken S.V."/>
            <person name="Utterback T."/>
            <person name="Reidmuller S."/>
            <person name="Feldblyum T."/>
            <person name="Hsiao J."/>
            <person name="Zismann V."/>
            <person name="Iobst S."/>
            <person name="de Vazeille A.R."/>
            <person name="Buell C.R."/>
            <person name="Ying K."/>
            <person name="Li Y."/>
            <person name="Lu T."/>
            <person name="Huang Y."/>
            <person name="Zhao Q."/>
            <person name="Feng Q."/>
            <person name="Zhang L."/>
            <person name="Zhu J."/>
            <person name="Weng Q."/>
            <person name="Mu J."/>
            <person name="Lu Y."/>
            <person name="Fan D."/>
            <person name="Liu Y."/>
            <person name="Guan J."/>
            <person name="Zhang Y."/>
            <person name="Yu S."/>
            <person name="Liu X."/>
            <person name="Zhang Y."/>
            <person name="Hong G."/>
            <person name="Han B."/>
            <person name="Choisne N."/>
            <person name="Demange N."/>
            <person name="Orjeda G."/>
            <person name="Samain S."/>
            <person name="Cattolico L."/>
            <person name="Pelletier E."/>
            <person name="Couloux A."/>
            <person name="Segurens B."/>
            <person name="Wincker P."/>
            <person name="D'Hont A."/>
            <person name="Scarpelli C."/>
            <person name="Weissenbach J."/>
            <person name="Salanoubat M."/>
            <person name="Quetier F."/>
            <person name="Yu Y."/>
            <person name="Kim H.R."/>
            <person name="Rambo T."/>
            <person name="Currie J."/>
            <person name="Collura K."/>
            <person name="Luo M."/>
            <person name="Yang T."/>
            <person name="Ammiraju J.S.S."/>
            <person name="Engler F."/>
            <person name="Soderlund C."/>
            <person name="Wing R.A."/>
            <person name="Palmer L.E."/>
            <person name="de la Bastide M."/>
            <person name="Spiegel L."/>
            <person name="Nascimento L."/>
            <person name="Zutavern T."/>
            <person name="O'Shaughnessy A."/>
            <person name="Dike S."/>
            <person name="Dedhia N."/>
            <person name="Preston R."/>
            <person name="Balija V."/>
            <person name="McCombie W.R."/>
            <person name="Chow T."/>
            <person name="Chen H."/>
            <person name="Chung M."/>
            <person name="Chen C."/>
            <person name="Shaw J."/>
            <person name="Wu H."/>
            <person name="Hsiao K."/>
            <person name="Chao Y."/>
            <person name="Chu M."/>
            <person name="Cheng C."/>
            <person name="Hour A."/>
            <person name="Lee P."/>
            <person name="Lin S."/>
            <person name="Lin Y."/>
            <person name="Liou J."/>
            <person name="Liu S."/>
            <person name="Hsing Y."/>
            <person name="Raghuvanshi S."/>
            <person name="Mohanty A."/>
            <person name="Bharti A.K."/>
            <person name="Gaur A."/>
            <person name="Gupta V."/>
            <person name="Kumar D."/>
            <person name="Ravi V."/>
            <person name="Vij S."/>
            <person name="Kapur A."/>
            <person name="Khurana P."/>
            <person name="Khurana P."/>
            <person name="Khurana J.P."/>
            <person name="Tyagi A.K."/>
            <person name="Gaikwad K."/>
            <person name="Singh A."/>
            <person name="Dalal V."/>
            <person name="Srivastava S."/>
            <person name="Dixit A."/>
            <person name="Pal A.K."/>
            <person name="Ghazi I.A."/>
            <person name="Yadav M."/>
            <person name="Pandit A."/>
            <person name="Bhargava A."/>
            <person name="Sureshbabu K."/>
            <person name="Batra K."/>
            <person name="Sharma T.R."/>
            <person name="Mohapatra T."/>
            <person name="Singh N.K."/>
            <person name="Messing J."/>
            <person name="Nelson A.B."/>
            <person name="Fuks G."/>
            <person name="Kavchok S."/>
            <person name="Keizer G."/>
            <person name="Linton E."/>
            <person name="Llaca V."/>
            <person name="Song R."/>
            <person name="Tanyolac B."/>
            <person name="Young S."/>
            <person name="Ho-Il K."/>
            <person name="Hahn J.H."/>
            <person name="Sangsakoo G."/>
            <person name="Vanavichit A."/>
            <person name="de Mattos Luiz.A.T."/>
            <person name="Zimmer P.D."/>
            <person name="Malone G."/>
            <person name="Dellagostin O."/>
            <person name="de Oliveira A.C."/>
            <person name="Bevan M."/>
            <person name="Bancroft I."/>
            <person name="Minx P."/>
            <person name="Cordum H."/>
            <person name="Wilson R."/>
            <person name="Cheng Z."/>
            <person name="Jin W."/>
            <person name="Jiang J."/>
            <person name="Leong S.A."/>
            <person name="Iwama H."/>
            <person name="Gojobori T."/>
            <person name="Itoh T."/>
            <person name="Niimura Y."/>
            <person name="Fujii Y."/>
            <person name="Habara T."/>
            <person name="Sakai H."/>
            <person name="Sato Y."/>
            <person name="Wilson G."/>
            <person name="Kumar K."/>
            <person name="McCouch S."/>
            <person name="Juretic N."/>
            <person name="Hoen D."/>
            <person name="Wright S."/>
            <person name="Bruskiewich R."/>
            <person name="Bureau T."/>
            <person name="Miyao A."/>
            <person name="Hirochika H."/>
            <person name="Nishikawa T."/>
            <person name="Kadowaki K."/>
            <person name="Sugiura M."/>
            <person name="Burr B."/>
            <person name="Sasaki T."/>
        </authorList>
    </citation>
    <scope>NUCLEOTIDE SEQUENCE [LARGE SCALE GENOMIC DNA]</scope>
    <source>
        <strain evidence="12">cv. Nipponbare</strain>
    </source>
</reference>
<dbReference type="GO" id="GO:0005634">
    <property type="term" value="C:nucleus"/>
    <property type="evidence" value="ECO:0007669"/>
    <property type="project" value="UniProtKB-SubCell"/>
</dbReference>
<evidence type="ECO:0000256" key="2">
    <source>
        <dbReference type="ARBA" id="ARBA00022723"/>
    </source>
</evidence>
<keyword evidence="5" id="KW-0805">Transcription regulation</keyword>
<evidence type="ECO:0000256" key="4">
    <source>
        <dbReference type="ARBA" id="ARBA00022833"/>
    </source>
</evidence>
<dbReference type="SMART" id="SM00614">
    <property type="entry name" value="ZnF_BED"/>
    <property type="match status" value="1"/>
</dbReference>
<keyword evidence="4" id="KW-0862">Zinc</keyword>
<accession>Q6MWG5</accession>
<name>Q6MWG5_ORYSJ</name>
<keyword evidence="3 8" id="KW-0863">Zinc-finger</keyword>
<evidence type="ECO:0000259" key="10">
    <source>
        <dbReference type="PROSITE" id="PS50808"/>
    </source>
</evidence>
<dbReference type="PANTHER" id="PTHR46481">
    <property type="entry name" value="ZINC FINGER BED DOMAIN-CONTAINING PROTEIN 4"/>
    <property type="match status" value="1"/>
</dbReference>
<dbReference type="SUPFAM" id="SSF140996">
    <property type="entry name" value="Hermes dimerisation domain"/>
    <property type="match status" value="1"/>
</dbReference>
<keyword evidence="6" id="KW-0804">Transcription</keyword>
<evidence type="ECO:0000313" key="11">
    <source>
        <dbReference type="EMBL" id="CAE75980.1"/>
    </source>
</evidence>
<evidence type="ECO:0000256" key="7">
    <source>
        <dbReference type="ARBA" id="ARBA00023242"/>
    </source>
</evidence>
<evidence type="ECO:0000256" key="6">
    <source>
        <dbReference type="ARBA" id="ARBA00023163"/>
    </source>
</evidence>
<feature type="domain" description="BED-type" evidence="10">
    <location>
        <begin position="72"/>
        <end position="133"/>
    </location>
</feature>